<reference evidence="1 2" key="1">
    <citation type="journal article" date="2016" name="Nat. Commun.">
        <title>Thousands of microbial genomes shed light on interconnected biogeochemical processes in an aquifer system.</title>
        <authorList>
            <person name="Anantharaman K."/>
            <person name="Brown C.T."/>
            <person name="Hug L.A."/>
            <person name="Sharon I."/>
            <person name="Castelle C.J."/>
            <person name="Probst A.J."/>
            <person name="Thomas B.C."/>
            <person name="Singh A."/>
            <person name="Wilkins M.J."/>
            <person name="Karaoz U."/>
            <person name="Brodie E.L."/>
            <person name="Williams K.H."/>
            <person name="Hubbard S.S."/>
            <person name="Banfield J.F."/>
        </authorList>
    </citation>
    <scope>NUCLEOTIDE SEQUENCE [LARGE SCALE GENOMIC DNA]</scope>
</reference>
<dbReference type="Proteomes" id="UP000177390">
    <property type="component" value="Unassembled WGS sequence"/>
</dbReference>
<sequence length="64" mass="7063">MTKAALRGRFCIASTYAPGEPLTLLPFLSSFPLLFESAVQLGDYRWAPRTTRMAAAAFPFPALR</sequence>
<comment type="caution">
    <text evidence="1">The sequence shown here is derived from an EMBL/GenBank/DDBJ whole genome shotgun (WGS) entry which is preliminary data.</text>
</comment>
<evidence type="ECO:0000313" key="2">
    <source>
        <dbReference type="Proteomes" id="UP000177390"/>
    </source>
</evidence>
<proteinExistence type="predicted"/>
<dbReference type="AlphaFoldDB" id="A0A1F5EVT5"/>
<accession>A0A1F5EVT5</accession>
<name>A0A1F5EVT5_9BACT</name>
<dbReference type="EMBL" id="MFAH01000024">
    <property type="protein sequence ID" value="OGD71511.1"/>
    <property type="molecule type" value="Genomic_DNA"/>
</dbReference>
<organism evidence="1 2">
    <name type="scientific">Candidatus Collierbacteria bacterium RIFCSPHIGHO2_02_FULL_49_10</name>
    <dbReference type="NCBI Taxonomy" id="1817723"/>
    <lineage>
        <taxon>Bacteria</taxon>
        <taxon>Candidatus Collieribacteriota</taxon>
    </lineage>
</organism>
<gene>
    <name evidence="1" type="ORF">A3D09_02255</name>
</gene>
<protein>
    <submittedName>
        <fullName evidence="1">Uncharacterized protein</fullName>
    </submittedName>
</protein>
<evidence type="ECO:0000313" key="1">
    <source>
        <dbReference type="EMBL" id="OGD71511.1"/>
    </source>
</evidence>